<feature type="region of interest" description="Disordered" evidence="1">
    <location>
        <begin position="381"/>
        <end position="443"/>
    </location>
</feature>
<dbReference type="PANTHER" id="PTHR46535">
    <property type="entry name" value="NEDD4-BINDING PROTEIN 2"/>
    <property type="match status" value="1"/>
</dbReference>
<dbReference type="PROSITE" id="PS50828">
    <property type="entry name" value="SMR"/>
    <property type="match status" value="1"/>
</dbReference>
<dbReference type="InterPro" id="IPR052772">
    <property type="entry name" value="Endo/PolyKinase_Domain-Protein"/>
</dbReference>
<dbReference type="GO" id="GO:0004519">
    <property type="term" value="F:endonuclease activity"/>
    <property type="evidence" value="ECO:0007669"/>
    <property type="project" value="TreeGrafter"/>
</dbReference>
<protein>
    <recommendedName>
        <fullName evidence="2">Smr domain-containing protein</fullName>
    </recommendedName>
</protein>
<dbReference type="OrthoDB" id="4080456at2759"/>
<feature type="compositionally biased region" description="Polar residues" evidence="1">
    <location>
        <begin position="387"/>
        <end position="402"/>
    </location>
</feature>
<dbReference type="SMART" id="SM01162">
    <property type="entry name" value="DUF1771"/>
    <property type="match status" value="1"/>
</dbReference>
<feature type="compositionally biased region" description="Low complexity" evidence="1">
    <location>
        <begin position="416"/>
        <end position="425"/>
    </location>
</feature>
<accession>A0A9P6JMG1</accession>
<feature type="compositionally biased region" description="Polar residues" evidence="1">
    <location>
        <begin position="433"/>
        <end position="443"/>
    </location>
</feature>
<dbReference type="GO" id="GO:0005634">
    <property type="term" value="C:nucleus"/>
    <property type="evidence" value="ECO:0007669"/>
    <property type="project" value="TreeGrafter"/>
</dbReference>
<dbReference type="InterPro" id="IPR036063">
    <property type="entry name" value="Smr_dom_sf"/>
</dbReference>
<sequence length="615" mass="66524">MFKTKATMTPAAHETLFEQLEKEFCPPLDPPLIAAFLHEIHYDVNGSTILPTDAQIRDLRTTLLELSLQAEDAQNSESSDMHLSSQLDETTSCWTTPSFGGNNSQSGTLTNGSSASSSSSVYSFGSPLGFLQTALPDVPLLRLRMALDGHDGDDIDLGDIIANILTEEAIRDMEERDIDGLDDDSKSLSSIPDGMDWETVKTKKKAKIKASVKKPAIQSRPKKIALSDVRQQHHVQTPVRKGKSKFSPATTISTAVADPWTQVSSISTQLSALLPSYPASTFSSFFHSPQYSNSYDAARAALYSLSKPPSDSTEAHTTILFHLLDIIMPAYEDLDIEQRSRVISDVELAVAATGGQADASLDLVNLLRDLDTNITLGLIHSPPSPVTPLSGSSPWRTFSTSPPDILPSTPIRKASKPSSSSKASPYEWHDVPQRSSPRGPNLHTQFIPAYARAASLASRASQGPNDSRVKAHRAMEKRNQALMDAAVMWQKGNLKNHGGEAALYYAERARDLQAVAKHEALNAARAMVVASRTTHDNHDMIDLHGTKVAEAIVIVKEILIESAPLGKPLKIITGRGNHSAGRVSVLKPAVKNALVNSGWDVSSFDGGLVVRGRHG</sequence>
<reference evidence="3" key="1">
    <citation type="submission" date="2020-11" db="EMBL/GenBank/DDBJ databases">
        <authorList>
            <consortium name="DOE Joint Genome Institute"/>
            <person name="Ahrendt S."/>
            <person name="Riley R."/>
            <person name="Andreopoulos W."/>
            <person name="Labutti K."/>
            <person name="Pangilinan J."/>
            <person name="Ruiz-Duenas F.J."/>
            <person name="Barrasa J.M."/>
            <person name="Sanchez-Garcia M."/>
            <person name="Camarero S."/>
            <person name="Miyauchi S."/>
            <person name="Serrano A."/>
            <person name="Linde D."/>
            <person name="Babiker R."/>
            <person name="Drula E."/>
            <person name="Ayuso-Fernandez I."/>
            <person name="Pacheco R."/>
            <person name="Padilla G."/>
            <person name="Ferreira P."/>
            <person name="Barriuso J."/>
            <person name="Kellner H."/>
            <person name="Castanera R."/>
            <person name="Alfaro M."/>
            <person name="Ramirez L."/>
            <person name="Pisabarro A.G."/>
            <person name="Kuo A."/>
            <person name="Tritt A."/>
            <person name="Lipzen A."/>
            <person name="He G."/>
            <person name="Yan M."/>
            <person name="Ng V."/>
            <person name="Cullen D."/>
            <person name="Martin F."/>
            <person name="Rosso M.-N."/>
            <person name="Henrissat B."/>
            <person name="Hibbett D."/>
            <person name="Martinez A.T."/>
            <person name="Grigoriev I.V."/>
        </authorList>
    </citation>
    <scope>NUCLEOTIDE SEQUENCE</scope>
    <source>
        <strain evidence="3">CBS 506.95</strain>
    </source>
</reference>
<dbReference type="EMBL" id="MU157875">
    <property type="protein sequence ID" value="KAF9526081.1"/>
    <property type="molecule type" value="Genomic_DNA"/>
</dbReference>
<evidence type="ECO:0000313" key="4">
    <source>
        <dbReference type="Proteomes" id="UP000807306"/>
    </source>
</evidence>
<dbReference type="Proteomes" id="UP000807306">
    <property type="component" value="Unassembled WGS sequence"/>
</dbReference>
<name>A0A9P6JMG1_9AGAR</name>
<dbReference type="PANTHER" id="PTHR46535:SF1">
    <property type="entry name" value="NEDD4-BINDING PROTEIN 2"/>
    <property type="match status" value="1"/>
</dbReference>
<dbReference type="AlphaFoldDB" id="A0A9P6JMG1"/>
<dbReference type="InterPro" id="IPR002625">
    <property type="entry name" value="Smr_dom"/>
</dbReference>
<gene>
    <name evidence="3" type="ORF">CPB83DRAFT_858307</name>
</gene>
<dbReference type="SMART" id="SM00463">
    <property type="entry name" value="SMR"/>
    <property type="match status" value="1"/>
</dbReference>
<evidence type="ECO:0000313" key="3">
    <source>
        <dbReference type="EMBL" id="KAF9526081.1"/>
    </source>
</evidence>
<evidence type="ECO:0000259" key="2">
    <source>
        <dbReference type="PROSITE" id="PS50828"/>
    </source>
</evidence>
<dbReference type="InterPro" id="IPR013899">
    <property type="entry name" value="DUF1771"/>
</dbReference>
<proteinExistence type="predicted"/>
<feature type="domain" description="Smr" evidence="2">
    <location>
        <begin position="541"/>
        <end position="615"/>
    </location>
</feature>
<dbReference type="Gene3D" id="3.30.1370.110">
    <property type="match status" value="1"/>
</dbReference>
<organism evidence="3 4">
    <name type="scientific">Crepidotus variabilis</name>
    <dbReference type="NCBI Taxonomy" id="179855"/>
    <lineage>
        <taxon>Eukaryota</taxon>
        <taxon>Fungi</taxon>
        <taxon>Dikarya</taxon>
        <taxon>Basidiomycota</taxon>
        <taxon>Agaricomycotina</taxon>
        <taxon>Agaricomycetes</taxon>
        <taxon>Agaricomycetidae</taxon>
        <taxon>Agaricales</taxon>
        <taxon>Agaricineae</taxon>
        <taxon>Crepidotaceae</taxon>
        <taxon>Crepidotus</taxon>
    </lineage>
</organism>
<dbReference type="SUPFAM" id="SSF160443">
    <property type="entry name" value="SMR domain-like"/>
    <property type="match status" value="1"/>
</dbReference>
<feature type="region of interest" description="Disordered" evidence="1">
    <location>
        <begin position="226"/>
        <end position="245"/>
    </location>
</feature>
<comment type="caution">
    <text evidence="3">The sequence shown here is derived from an EMBL/GenBank/DDBJ whole genome shotgun (WGS) entry which is preliminary data.</text>
</comment>
<keyword evidence="4" id="KW-1185">Reference proteome</keyword>
<dbReference type="Pfam" id="PF01713">
    <property type="entry name" value="Smr"/>
    <property type="match status" value="1"/>
</dbReference>
<evidence type="ECO:0000256" key="1">
    <source>
        <dbReference type="SAM" id="MobiDB-lite"/>
    </source>
</evidence>